<dbReference type="PANTHER" id="PTHR44329">
    <property type="entry name" value="SERINE/THREONINE-PROTEIN KINASE TNNI3K-RELATED"/>
    <property type="match status" value="1"/>
</dbReference>
<name>A0A1L9PVH2_ASPVE</name>
<evidence type="ECO:0000256" key="4">
    <source>
        <dbReference type="ARBA" id="ARBA00022840"/>
    </source>
</evidence>
<dbReference type="AlphaFoldDB" id="A0A1L9PVH2"/>
<evidence type="ECO:0000256" key="1">
    <source>
        <dbReference type="ARBA" id="ARBA00022679"/>
    </source>
</evidence>
<dbReference type="SMART" id="SM00220">
    <property type="entry name" value="S_TKc"/>
    <property type="match status" value="1"/>
</dbReference>
<dbReference type="GO" id="GO:0005524">
    <property type="term" value="F:ATP binding"/>
    <property type="evidence" value="ECO:0007669"/>
    <property type="project" value="UniProtKB-KW"/>
</dbReference>
<gene>
    <name evidence="6" type="ORF">ASPVEDRAFT_44939</name>
</gene>
<keyword evidence="3" id="KW-0418">Kinase</keyword>
<dbReference type="Gene3D" id="1.10.510.10">
    <property type="entry name" value="Transferase(Phosphotransferase) domain 1"/>
    <property type="match status" value="1"/>
</dbReference>
<evidence type="ECO:0000313" key="7">
    <source>
        <dbReference type="Proteomes" id="UP000184073"/>
    </source>
</evidence>
<dbReference type="RefSeq" id="XP_040671204.1">
    <property type="nucleotide sequence ID" value="XM_040813169.1"/>
</dbReference>
<dbReference type="InterPro" id="IPR051681">
    <property type="entry name" value="Ser/Thr_Kinases-Pseudokinases"/>
</dbReference>
<dbReference type="Pfam" id="PF00069">
    <property type="entry name" value="Pkinase"/>
    <property type="match status" value="1"/>
</dbReference>
<evidence type="ECO:0000313" key="6">
    <source>
        <dbReference type="EMBL" id="OJJ05442.1"/>
    </source>
</evidence>
<dbReference type="InterPro" id="IPR011009">
    <property type="entry name" value="Kinase-like_dom_sf"/>
</dbReference>
<keyword evidence="4" id="KW-0067">ATP-binding</keyword>
<evidence type="ECO:0000259" key="5">
    <source>
        <dbReference type="PROSITE" id="PS50011"/>
    </source>
</evidence>
<dbReference type="OrthoDB" id="4062651at2759"/>
<dbReference type="EMBL" id="KV878133">
    <property type="protein sequence ID" value="OJJ05442.1"/>
    <property type="molecule type" value="Genomic_DNA"/>
</dbReference>
<evidence type="ECO:0000256" key="2">
    <source>
        <dbReference type="ARBA" id="ARBA00022741"/>
    </source>
</evidence>
<feature type="domain" description="Protein kinase" evidence="5">
    <location>
        <begin position="141"/>
        <end position="525"/>
    </location>
</feature>
<keyword evidence="7" id="KW-1185">Reference proteome</keyword>
<keyword evidence="2" id="KW-0547">Nucleotide-binding</keyword>
<evidence type="ECO:0000256" key="3">
    <source>
        <dbReference type="ARBA" id="ARBA00022777"/>
    </source>
</evidence>
<accession>A0A1L9PVH2</accession>
<dbReference type="VEuPathDB" id="FungiDB:ASPVEDRAFT_44939"/>
<dbReference type="STRING" id="1036611.A0A1L9PVH2"/>
<organism evidence="6 7">
    <name type="scientific">Aspergillus versicolor CBS 583.65</name>
    <dbReference type="NCBI Taxonomy" id="1036611"/>
    <lineage>
        <taxon>Eukaryota</taxon>
        <taxon>Fungi</taxon>
        <taxon>Dikarya</taxon>
        <taxon>Ascomycota</taxon>
        <taxon>Pezizomycotina</taxon>
        <taxon>Eurotiomycetes</taxon>
        <taxon>Eurotiomycetidae</taxon>
        <taxon>Eurotiales</taxon>
        <taxon>Aspergillaceae</taxon>
        <taxon>Aspergillus</taxon>
        <taxon>Aspergillus subgen. Nidulantes</taxon>
    </lineage>
</organism>
<proteinExistence type="predicted"/>
<dbReference type="PANTHER" id="PTHR44329:SF288">
    <property type="entry name" value="MITOGEN-ACTIVATED PROTEIN KINASE KINASE KINASE 20"/>
    <property type="match status" value="1"/>
</dbReference>
<dbReference type="Proteomes" id="UP000184073">
    <property type="component" value="Unassembled WGS sequence"/>
</dbReference>
<dbReference type="SUPFAM" id="SSF56112">
    <property type="entry name" value="Protein kinase-like (PK-like)"/>
    <property type="match status" value="1"/>
</dbReference>
<reference evidence="7" key="1">
    <citation type="journal article" date="2017" name="Genome Biol.">
        <title>Comparative genomics reveals high biological diversity and specific adaptations in the industrially and medically important fungal genus Aspergillus.</title>
        <authorList>
            <person name="de Vries R.P."/>
            <person name="Riley R."/>
            <person name="Wiebenga A."/>
            <person name="Aguilar-Osorio G."/>
            <person name="Amillis S."/>
            <person name="Uchima C.A."/>
            <person name="Anderluh G."/>
            <person name="Asadollahi M."/>
            <person name="Askin M."/>
            <person name="Barry K."/>
            <person name="Battaglia E."/>
            <person name="Bayram O."/>
            <person name="Benocci T."/>
            <person name="Braus-Stromeyer S.A."/>
            <person name="Caldana C."/>
            <person name="Canovas D."/>
            <person name="Cerqueira G.C."/>
            <person name="Chen F."/>
            <person name="Chen W."/>
            <person name="Choi C."/>
            <person name="Clum A."/>
            <person name="Dos Santos R.A."/>
            <person name="Damasio A.R."/>
            <person name="Diallinas G."/>
            <person name="Emri T."/>
            <person name="Fekete E."/>
            <person name="Flipphi M."/>
            <person name="Freyberg S."/>
            <person name="Gallo A."/>
            <person name="Gournas C."/>
            <person name="Habgood R."/>
            <person name="Hainaut M."/>
            <person name="Harispe M.L."/>
            <person name="Henrissat B."/>
            <person name="Hilden K.S."/>
            <person name="Hope R."/>
            <person name="Hossain A."/>
            <person name="Karabika E."/>
            <person name="Karaffa L."/>
            <person name="Karanyi Z."/>
            <person name="Krasevec N."/>
            <person name="Kuo A."/>
            <person name="Kusch H."/>
            <person name="LaButti K."/>
            <person name="Lagendijk E.L."/>
            <person name="Lapidus A."/>
            <person name="Levasseur A."/>
            <person name="Lindquist E."/>
            <person name="Lipzen A."/>
            <person name="Logrieco A.F."/>
            <person name="MacCabe A."/>
            <person name="Maekelae M.R."/>
            <person name="Malavazi I."/>
            <person name="Melin P."/>
            <person name="Meyer V."/>
            <person name="Mielnichuk N."/>
            <person name="Miskei M."/>
            <person name="Molnar A.P."/>
            <person name="Mule G."/>
            <person name="Ngan C.Y."/>
            <person name="Orejas M."/>
            <person name="Orosz E."/>
            <person name="Ouedraogo J.P."/>
            <person name="Overkamp K.M."/>
            <person name="Park H.-S."/>
            <person name="Perrone G."/>
            <person name="Piumi F."/>
            <person name="Punt P.J."/>
            <person name="Ram A.F."/>
            <person name="Ramon A."/>
            <person name="Rauscher S."/>
            <person name="Record E."/>
            <person name="Riano-Pachon D.M."/>
            <person name="Robert V."/>
            <person name="Roehrig J."/>
            <person name="Ruller R."/>
            <person name="Salamov A."/>
            <person name="Salih N.S."/>
            <person name="Samson R.A."/>
            <person name="Sandor E."/>
            <person name="Sanguinetti M."/>
            <person name="Schuetze T."/>
            <person name="Sepcic K."/>
            <person name="Shelest E."/>
            <person name="Sherlock G."/>
            <person name="Sophianopoulou V."/>
            <person name="Squina F.M."/>
            <person name="Sun H."/>
            <person name="Susca A."/>
            <person name="Todd R.B."/>
            <person name="Tsang A."/>
            <person name="Unkles S.E."/>
            <person name="van de Wiele N."/>
            <person name="van Rossen-Uffink D."/>
            <person name="Oliveira J.V."/>
            <person name="Vesth T.C."/>
            <person name="Visser J."/>
            <person name="Yu J.-H."/>
            <person name="Zhou M."/>
            <person name="Andersen M.R."/>
            <person name="Archer D.B."/>
            <person name="Baker S.E."/>
            <person name="Benoit I."/>
            <person name="Brakhage A.A."/>
            <person name="Braus G.H."/>
            <person name="Fischer R."/>
            <person name="Frisvad J.C."/>
            <person name="Goldman G.H."/>
            <person name="Houbraken J."/>
            <person name="Oakley B."/>
            <person name="Pocsi I."/>
            <person name="Scazzocchio C."/>
            <person name="Seiboth B."/>
            <person name="vanKuyk P.A."/>
            <person name="Wortman J."/>
            <person name="Dyer P.S."/>
            <person name="Grigoriev I.V."/>
        </authorList>
    </citation>
    <scope>NUCLEOTIDE SEQUENCE [LARGE SCALE GENOMIC DNA]</scope>
    <source>
        <strain evidence="7">CBS 583.65</strain>
    </source>
</reference>
<dbReference type="GeneID" id="63728680"/>
<dbReference type="GO" id="GO:0004674">
    <property type="term" value="F:protein serine/threonine kinase activity"/>
    <property type="evidence" value="ECO:0007669"/>
    <property type="project" value="TreeGrafter"/>
</dbReference>
<keyword evidence="1" id="KW-0808">Transferase</keyword>
<sequence>MELSHLIIDAIWRPSFVLKYQELQDHLQPSTGRVGPASWDSSFLNPRNRVETLDTTSSRWRVDGATICGTCLYTIPLDLLPNLPPLGISLYISDQTEYTAALRQSLDACTGVPLRDGNAISRLGLARHLCRALDHHCAQNVQFLEQYLNLPFGSKLIFEDITPDVADMRLDVERDYHVETNMRTFQSLQRMWPDIAPELWPPILDLNSLRLVRQLNEAVMLVETAGQELAIFKSATSSLHHTYHELRFLLTCPPHPHVMPRPLAVVTKRSLFGGKHGIVGFLLKYFPSGSLRDILPARQRAGTLSSSIKLRWCRQVASALAHVHKTGAFYSDLRPDNVLLDCEENAVLCDFEQRGNWYEWCAPEVLYRQYAENIRARLPDRVINSPYDRLLRGYAQVHSLSTSACYTSAENPLETRNRAWYALPPTAREKAAVYTLGLFIYSVFEGLSNVCRNVANQFPIEPEVEFPTFQKTPQAIMGLIQDCTADTPDWQSARLQSEQSRIVRMNGLVYPEAQIDLERDTHATFETVMDALLRFWSVELARAEKFLDSPEWETGDFGANRPSLREVVNALEQLGKPKRMDQE</sequence>
<dbReference type="PROSITE" id="PS50011">
    <property type="entry name" value="PROTEIN_KINASE_DOM"/>
    <property type="match status" value="1"/>
</dbReference>
<dbReference type="InterPro" id="IPR000719">
    <property type="entry name" value="Prot_kinase_dom"/>
</dbReference>
<protein>
    <recommendedName>
        <fullName evidence="5">Protein kinase domain-containing protein</fullName>
    </recommendedName>
</protein>